<accession>A0A4R8IPU1</accession>
<feature type="domain" description="4Fe-4S ferredoxin-type" evidence="8">
    <location>
        <begin position="98"/>
        <end position="138"/>
    </location>
</feature>
<dbReference type="PANTHER" id="PTHR30176:SF3">
    <property type="entry name" value="FERREDOXIN-TYPE PROTEIN NAPH"/>
    <property type="match status" value="1"/>
</dbReference>
<keyword evidence="5" id="KW-0408">Iron</keyword>
<organism evidence="9 10">
    <name type="scientific">Thiohalophilus thiocyanatoxydans</name>
    <dbReference type="NCBI Taxonomy" id="381308"/>
    <lineage>
        <taxon>Bacteria</taxon>
        <taxon>Pseudomonadati</taxon>
        <taxon>Pseudomonadota</taxon>
        <taxon>Gammaproteobacteria</taxon>
        <taxon>Thiohalomonadales</taxon>
        <taxon>Thiohalophilaceae</taxon>
        <taxon>Thiohalophilus</taxon>
    </lineage>
</organism>
<evidence type="ECO:0000256" key="6">
    <source>
        <dbReference type="ARBA" id="ARBA00023014"/>
    </source>
</evidence>
<feature type="transmembrane region" description="Helical" evidence="7">
    <location>
        <begin position="34"/>
        <end position="54"/>
    </location>
</feature>
<evidence type="ECO:0000256" key="5">
    <source>
        <dbReference type="ARBA" id="ARBA00023004"/>
    </source>
</evidence>
<dbReference type="EMBL" id="SOQX01000009">
    <property type="protein sequence ID" value="TDX98201.1"/>
    <property type="molecule type" value="Genomic_DNA"/>
</dbReference>
<feature type="transmembrane region" description="Helical" evidence="7">
    <location>
        <begin position="164"/>
        <end position="188"/>
    </location>
</feature>
<dbReference type="Proteomes" id="UP000294914">
    <property type="component" value="Unassembled WGS sequence"/>
</dbReference>
<comment type="caution">
    <text evidence="9">The sequence shown here is derived from an EMBL/GenBank/DDBJ whole genome shotgun (WGS) entry which is preliminary data.</text>
</comment>
<evidence type="ECO:0000256" key="7">
    <source>
        <dbReference type="SAM" id="Phobius"/>
    </source>
</evidence>
<dbReference type="GO" id="GO:0046872">
    <property type="term" value="F:metal ion binding"/>
    <property type="evidence" value="ECO:0007669"/>
    <property type="project" value="UniProtKB-KW"/>
</dbReference>
<keyword evidence="2" id="KW-0004">4Fe-4S</keyword>
<name>A0A4R8IPU1_9GAMM</name>
<keyword evidence="7" id="KW-1133">Transmembrane helix</keyword>
<dbReference type="OrthoDB" id="9806398at2"/>
<evidence type="ECO:0000256" key="2">
    <source>
        <dbReference type="ARBA" id="ARBA00022485"/>
    </source>
</evidence>
<dbReference type="GO" id="GO:0005886">
    <property type="term" value="C:plasma membrane"/>
    <property type="evidence" value="ECO:0007669"/>
    <property type="project" value="TreeGrafter"/>
</dbReference>
<feature type="domain" description="4Fe-4S ferredoxin-type" evidence="8">
    <location>
        <begin position="210"/>
        <end position="243"/>
    </location>
</feature>
<dbReference type="InterPro" id="IPR017900">
    <property type="entry name" value="4Fe4S_Fe_S_CS"/>
</dbReference>
<dbReference type="GO" id="GO:0051539">
    <property type="term" value="F:4 iron, 4 sulfur cluster binding"/>
    <property type="evidence" value="ECO:0007669"/>
    <property type="project" value="UniProtKB-KW"/>
</dbReference>
<reference evidence="9 10" key="1">
    <citation type="submission" date="2019-03" db="EMBL/GenBank/DDBJ databases">
        <title>Genomic Encyclopedia of Type Strains, Phase IV (KMG-IV): sequencing the most valuable type-strain genomes for metagenomic binning, comparative biology and taxonomic classification.</title>
        <authorList>
            <person name="Goeker M."/>
        </authorList>
    </citation>
    <scope>NUCLEOTIDE SEQUENCE [LARGE SCALE GENOMIC DNA]</scope>
    <source>
        <strain evidence="9 10">DSM 16326</strain>
    </source>
</reference>
<evidence type="ECO:0000256" key="4">
    <source>
        <dbReference type="ARBA" id="ARBA00022982"/>
    </source>
</evidence>
<dbReference type="PROSITE" id="PS00198">
    <property type="entry name" value="4FE4S_FER_1"/>
    <property type="match status" value="1"/>
</dbReference>
<keyword evidence="1" id="KW-0813">Transport</keyword>
<dbReference type="PANTHER" id="PTHR30176">
    <property type="entry name" value="FERREDOXIN-TYPE PROTEIN NAPH"/>
    <property type="match status" value="1"/>
</dbReference>
<keyword evidence="4" id="KW-0249">Electron transport</keyword>
<keyword evidence="6" id="KW-0411">Iron-sulfur</keyword>
<protein>
    <submittedName>
        <fullName evidence="9">4Fe-4S binding protein</fullName>
    </submittedName>
</protein>
<sequence length="347" mass="39783">MDCRVKNQGNTQFVQFDALNRDGHYSHVQRKRRLYQVGFFVLFILAPVFDIFRIDLTLGHLILFGQDWTLGLAAWQSGELSTAQATWNLIWRGLIPLALIVTVFAYTSWKYGRLYCGWLCPHFSVVETINNLMRRASGKFSIWDKTRSDELRPDGRYIPTRRNLWPLVWLAAIGFAFLWAVVFLTYLLPPAQVYSHLVSFELTRNETIFLSAATIVLSIEFLFARHLFCRFACAVGVFQSFVWMANKKAMVVGFDRSRAADCRTCNAACEQACPMRLKPRDIKRHMFTCTECAQCLEACEQVQAGGPGNSGKIQTPLLQWIQDECAKDTSERDFGIKPNVPGDCYRR</sequence>
<evidence type="ECO:0000256" key="3">
    <source>
        <dbReference type="ARBA" id="ARBA00022723"/>
    </source>
</evidence>
<keyword evidence="7" id="KW-0472">Membrane</keyword>
<keyword evidence="7" id="KW-0812">Transmembrane</keyword>
<keyword evidence="3" id="KW-0479">Metal-binding</keyword>
<dbReference type="InterPro" id="IPR017896">
    <property type="entry name" value="4Fe4S_Fe-S-bd"/>
</dbReference>
<dbReference type="InterPro" id="IPR051684">
    <property type="entry name" value="Electron_Trans/Redox"/>
</dbReference>
<evidence type="ECO:0000256" key="1">
    <source>
        <dbReference type="ARBA" id="ARBA00022448"/>
    </source>
</evidence>
<gene>
    <name evidence="9" type="ORF">EDC23_2685</name>
</gene>
<dbReference type="AlphaFoldDB" id="A0A4R8IPU1"/>
<proteinExistence type="predicted"/>
<dbReference type="SUPFAM" id="SSF54862">
    <property type="entry name" value="4Fe-4S ferredoxins"/>
    <property type="match status" value="1"/>
</dbReference>
<evidence type="ECO:0000313" key="10">
    <source>
        <dbReference type="Proteomes" id="UP000294914"/>
    </source>
</evidence>
<dbReference type="Pfam" id="PF12801">
    <property type="entry name" value="Fer4_5"/>
    <property type="match status" value="2"/>
</dbReference>
<feature type="transmembrane region" description="Helical" evidence="7">
    <location>
        <begin position="208"/>
        <end position="228"/>
    </location>
</feature>
<feature type="transmembrane region" description="Helical" evidence="7">
    <location>
        <begin position="89"/>
        <end position="109"/>
    </location>
</feature>
<keyword evidence="10" id="KW-1185">Reference proteome</keyword>
<evidence type="ECO:0000313" key="9">
    <source>
        <dbReference type="EMBL" id="TDX98201.1"/>
    </source>
</evidence>
<evidence type="ECO:0000259" key="8">
    <source>
        <dbReference type="Pfam" id="PF12801"/>
    </source>
</evidence>